<evidence type="ECO:0000256" key="1">
    <source>
        <dbReference type="SAM" id="MobiDB-lite"/>
    </source>
</evidence>
<evidence type="ECO:0000313" key="2">
    <source>
        <dbReference type="EMBL" id="KAJ7221564.1"/>
    </source>
</evidence>
<organism evidence="2 3">
    <name type="scientific">Mycena pura</name>
    <dbReference type="NCBI Taxonomy" id="153505"/>
    <lineage>
        <taxon>Eukaryota</taxon>
        <taxon>Fungi</taxon>
        <taxon>Dikarya</taxon>
        <taxon>Basidiomycota</taxon>
        <taxon>Agaricomycotina</taxon>
        <taxon>Agaricomycetes</taxon>
        <taxon>Agaricomycetidae</taxon>
        <taxon>Agaricales</taxon>
        <taxon>Marasmiineae</taxon>
        <taxon>Mycenaceae</taxon>
        <taxon>Mycena</taxon>
    </lineage>
</organism>
<feature type="compositionally biased region" description="Basic and acidic residues" evidence="1">
    <location>
        <begin position="483"/>
        <end position="493"/>
    </location>
</feature>
<name>A0AAD6VXB9_9AGAR</name>
<feature type="region of interest" description="Disordered" evidence="1">
    <location>
        <begin position="454"/>
        <end position="493"/>
    </location>
</feature>
<feature type="region of interest" description="Disordered" evidence="1">
    <location>
        <begin position="105"/>
        <end position="128"/>
    </location>
</feature>
<gene>
    <name evidence="2" type="ORF">GGX14DRAFT_694763</name>
</gene>
<feature type="compositionally biased region" description="Low complexity" evidence="1">
    <location>
        <begin position="7"/>
        <end position="28"/>
    </location>
</feature>
<evidence type="ECO:0000313" key="3">
    <source>
        <dbReference type="Proteomes" id="UP001219525"/>
    </source>
</evidence>
<feature type="region of interest" description="Disordered" evidence="1">
    <location>
        <begin position="393"/>
        <end position="421"/>
    </location>
</feature>
<accession>A0AAD6VXB9</accession>
<sequence>MATAYYAPLATPSLPQSPSTPTQPSPLSEGQMDAGLYTDINFERDFGQWFNSPDILRSGEDSRLRRHRPQRRASEVVPPPAVLFCGEDQGPDAGWDEHRPWTVETLPETEMPPPPRKRQRRSNGCGARIHTRAEPDKRWLGSLDDVRGDVVVALEEEYFQPDMRRELLLGKERCGCCKSGVGCAICGNPLGALFTPCPRHALTPSHTAGFAAAHYIFLRSAVSPPLPTRRVQATSEDIRNEREIIQRRIREREEYQQYQQMRTRARAAQMQGRSQTQTRAADVAADDHRVQLPRFLMRRERESDPYAYRAREEPHPYNPYRAREELPAAVPPEQPSVLHPAASRVPHEPPPPVLAPTVDRAFEAWADETIQRATAVAASDVPVVVDLSALMDLPASEPRPGPGSQPQHRTDRDSDSPRFGTSEWWRNMQLQGGIVSATRQPSVQEWTAMTLRSMAALSGNADQARESQTSTTRETEEQEQDKEEAAPRTFFER</sequence>
<protein>
    <submittedName>
        <fullName evidence="2">Uncharacterized protein</fullName>
    </submittedName>
</protein>
<keyword evidence="3" id="KW-1185">Reference proteome</keyword>
<comment type="caution">
    <text evidence="2">The sequence shown here is derived from an EMBL/GenBank/DDBJ whole genome shotgun (WGS) entry which is preliminary data.</text>
</comment>
<dbReference type="EMBL" id="JARJCW010000008">
    <property type="protein sequence ID" value="KAJ7221564.1"/>
    <property type="molecule type" value="Genomic_DNA"/>
</dbReference>
<reference evidence="2" key="1">
    <citation type="submission" date="2023-03" db="EMBL/GenBank/DDBJ databases">
        <title>Massive genome expansion in bonnet fungi (Mycena s.s.) driven by repeated elements and novel gene families across ecological guilds.</title>
        <authorList>
            <consortium name="Lawrence Berkeley National Laboratory"/>
            <person name="Harder C.B."/>
            <person name="Miyauchi S."/>
            <person name="Viragh M."/>
            <person name="Kuo A."/>
            <person name="Thoen E."/>
            <person name="Andreopoulos B."/>
            <person name="Lu D."/>
            <person name="Skrede I."/>
            <person name="Drula E."/>
            <person name="Henrissat B."/>
            <person name="Morin E."/>
            <person name="Kohler A."/>
            <person name="Barry K."/>
            <person name="LaButti K."/>
            <person name="Morin E."/>
            <person name="Salamov A."/>
            <person name="Lipzen A."/>
            <person name="Mereny Z."/>
            <person name="Hegedus B."/>
            <person name="Baldrian P."/>
            <person name="Stursova M."/>
            <person name="Weitz H."/>
            <person name="Taylor A."/>
            <person name="Grigoriev I.V."/>
            <person name="Nagy L.G."/>
            <person name="Martin F."/>
            <person name="Kauserud H."/>
        </authorList>
    </citation>
    <scope>NUCLEOTIDE SEQUENCE</scope>
    <source>
        <strain evidence="2">9144</strain>
    </source>
</reference>
<feature type="region of interest" description="Disordered" evidence="1">
    <location>
        <begin position="1"/>
        <end position="33"/>
    </location>
</feature>
<dbReference type="AlphaFoldDB" id="A0AAD6VXB9"/>
<dbReference type="Proteomes" id="UP001219525">
    <property type="component" value="Unassembled WGS sequence"/>
</dbReference>
<proteinExistence type="predicted"/>